<accession>A0A0E9WU02</accession>
<evidence type="ECO:0000313" key="1">
    <source>
        <dbReference type="EMBL" id="JAH93904.1"/>
    </source>
</evidence>
<name>A0A0E9WU02_ANGAN</name>
<sequence length="50" mass="5708">MVKACSYKTFTLLFGSTCKNGERNLRKTWPISFGIFMNSPTSIAQSQMWV</sequence>
<reference evidence="1" key="2">
    <citation type="journal article" date="2015" name="Fish Shellfish Immunol.">
        <title>Early steps in the European eel (Anguilla anguilla)-Vibrio vulnificus interaction in the gills: Role of the RtxA13 toxin.</title>
        <authorList>
            <person name="Callol A."/>
            <person name="Pajuelo D."/>
            <person name="Ebbesson L."/>
            <person name="Teles M."/>
            <person name="MacKenzie S."/>
            <person name="Amaro C."/>
        </authorList>
    </citation>
    <scope>NUCLEOTIDE SEQUENCE</scope>
</reference>
<organism evidence="1">
    <name type="scientific">Anguilla anguilla</name>
    <name type="common">European freshwater eel</name>
    <name type="synonym">Muraena anguilla</name>
    <dbReference type="NCBI Taxonomy" id="7936"/>
    <lineage>
        <taxon>Eukaryota</taxon>
        <taxon>Metazoa</taxon>
        <taxon>Chordata</taxon>
        <taxon>Craniata</taxon>
        <taxon>Vertebrata</taxon>
        <taxon>Euteleostomi</taxon>
        <taxon>Actinopterygii</taxon>
        <taxon>Neopterygii</taxon>
        <taxon>Teleostei</taxon>
        <taxon>Anguilliformes</taxon>
        <taxon>Anguillidae</taxon>
        <taxon>Anguilla</taxon>
    </lineage>
</organism>
<protein>
    <submittedName>
        <fullName evidence="1">Uncharacterized protein</fullName>
    </submittedName>
</protein>
<dbReference type="AlphaFoldDB" id="A0A0E9WU02"/>
<proteinExistence type="predicted"/>
<reference evidence="1" key="1">
    <citation type="submission" date="2014-11" db="EMBL/GenBank/DDBJ databases">
        <authorList>
            <person name="Amaro Gonzalez C."/>
        </authorList>
    </citation>
    <scope>NUCLEOTIDE SEQUENCE</scope>
</reference>
<dbReference type="EMBL" id="GBXM01014673">
    <property type="protein sequence ID" value="JAH93904.1"/>
    <property type="molecule type" value="Transcribed_RNA"/>
</dbReference>